<evidence type="ECO:0008006" key="5">
    <source>
        <dbReference type="Google" id="ProtNLM"/>
    </source>
</evidence>
<dbReference type="GO" id="GO:0016491">
    <property type="term" value="F:oxidoreductase activity"/>
    <property type="evidence" value="ECO:0007669"/>
    <property type="project" value="InterPro"/>
</dbReference>
<evidence type="ECO:0000256" key="2">
    <source>
        <dbReference type="ARBA" id="ARBA00049106"/>
    </source>
</evidence>
<proteinExistence type="inferred from homology"/>
<accession>A0A917RU69</accession>
<evidence type="ECO:0000256" key="1">
    <source>
        <dbReference type="ARBA" id="ARBA00008710"/>
    </source>
</evidence>
<comment type="catalytic activity">
    <reaction evidence="2">
        <text>oxidized coenzyme F420-(gamma-L-Glu)(n) + a quinol + H(+) = reduced coenzyme F420-(gamma-L-Glu)(n) + a quinone</text>
        <dbReference type="Rhea" id="RHEA:39663"/>
        <dbReference type="Rhea" id="RHEA-COMP:12939"/>
        <dbReference type="Rhea" id="RHEA-COMP:14378"/>
        <dbReference type="ChEBI" id="CHEBI:15378"/>
        <dbReference type="ChEBI" id="CHEBI:24646"/>
        <dbReference type="ChEBI" id="CHEBI:132124"/>
        <dbReference type="ChEBI" id="CHEBI:133980"/>
        <dbReference type="ChEBI" id="CHEBI:139511"/>
    </reaction>
</comment>
<dbReference type="AlphaFoldDB" id="A0A917RU69"/>
<evidence type="ECO:0000313" key="4">
    <source>
        <dbReference type="Proteomes" id="UP000638263"/>
    </source>
</evidence>
<reference evidence="3" key="2">
    <citation type="submission" date="2020-09" db="EMBL/GenBank/DDBJ databases">
        <authorList>
            <person name="Sun Q."/>
            <person name="Zhou Y."/>
        </authorList>
    </citation>
    <scope>NUCLEOTIDE SEQUENCE</scope>
    <source>
        <strain evidence="3">CGMCC 4.3508</strain>
    </source>
</reference>
<evidence type="ECO:0000313" key="3">
    <source>
        <dbReference type="EMBL" id="GGL31748.1"/>
    </source>
</evidence>
<dbReference type="EMBL" id="BMMH01000013">
    <property type="protein sequence ID" value="GGL31748.1"/>
    <property type="molecule type" value="Genomic_DNA"/>
</dbReference>
<dbReference type="PANTHER" id="PTHR39428">
    <property type="entry name" value="F420H(2)-DEPENDENT QUINONE REDUCTASE RV1261C"/>
    <property type="match status" value="1"/>
</dbReference>
<protein>
    <recommendedName>
        <fullName evidence="5">Nitroreductase family deazaflavin-dependent oxidoreductase</fullName>
    </recommendedName>
</protein>
<dbReference type="Gene3D" id="2.30.110.10">
    <property type="entry name" value="Electron Transport, Fmn-binding Protein, Chain A"/>
    <property type="match status" value="1"/>
</dbReference>
<dbReference type="Pfam" id="PF04075">
    <property type="entry name" value="F420H2_quin_red"/>
    <property type="match status" value="1"/>
</dbReference>
<dbReference type="Proteomes" id="UP000638263">
    <property type="component" value="Unassembled WGS sequence"/>
</dbReference>
<dbReference type="PANTHER" id="PTHR39428:SF3">
    <property type="entry name" value="DEAZAFLAVIN-DEPENDENT NITROREDUCTASE"/>
    <property type="match status" value="1"/>
</dbReference>
<sequence length="155" mass="17783">MSGRSKKPFVPPRWFVESFWAGHRLFYRTTKRGLVRPEYHGRMGMLRLRTRGRRTGRERAVILGYFRDGGNYVTLAMNGWADPSPAWWLNLQASPSVEADTVDGVVRLRGREATGGERERLWAEFPFYKGWGGADFERNTALRSHDTPVVVLEPG</sequence>
<comment type="caution">
    <text evidence="3">The sequence shown here is derived from an EMBL/GenBank/DDBJ whole genome shotgun (WGS) entry which is preliminary data.</text>
</comment>
<dbReference type="InterPro" id="IPR012349">
    <property type="entry name" value="Split_barrel_FMN-bd"/>
</dbReference>
<dbReference type="GO" id="GO:0070967">
    <property type="term" value="F:coenzyme F420 binding"/>
    <property type="evidence" value="ECO:0007669"/>
    <property type="project" value="TreeGrafter"/>
</dbReference>
<name>A0A917RU69_9NOCA</name>
<gene>
    <name evidence="3" type="ORF">GCM10011588_53040</name>
</gene>
<keyword evidence="4" id="KW-1185">Reference proteome</keyword>
<comment type="similarity">
    <text evidence="1">Belongs to the F420H(2)-dependent quinone reductase family.</text>
</comment>
<reference evidence="3" key="1">
    <citation type="journal article" date="2014" name="Int. J. Syst. Evol. Microbiol.">
        <title>Complete genome sequence of Corynebacterium casei LMG S-19264T (=DSM 44701T), isolated from a smear-ripened cheese.</title>
        <authorList>
            <consortium name="US DOE Joint Genome Institute (JGI-PGF)"/>
            <person name="Walter F."/>
            <person name="Albersmeier A."/>
            <person name="Kalinowski J."/>
            <person name="Ruckert C."/>
        </authorList>
    </citation>
    <scope>NUCLEOTIDE SEQUENCE</scope>
    <source>
        <strain evidence="3">CGMCC 4.3508</strain>
    </source>
</reference>
<dbReference type="InterPro" id="IPR004378">
    <property type="entry name" value="F420H2_quin_Rdtase"/>
</dbReference>
<dbReference type="RefSeq" id="WP_058856385.1">
    <property type="nucleotide sequence ID" value="NZ_BMMH01000013.1"/>
</dbReference>
<organism evidence="3 4">
    <name type="scientific">Nocardia jinanensis</name>
    <dbReference type="NCBI Taxonomy" id="382504"/>
    <lineage>
        <taxon>Bacteria</taxon>
        <taxon>Bacillati</taxon>
        <taxon>Actinomycetota</taxon>
        <taxon>Actinomycetes</taxon>
        <taxon>Mycobacteriales</taxon>
        <taxon>Nocardiaceae</taxon>
        <taxon>Nocardia</taxon>
    </lineage>
</organism>
<dbReference type="GO" id="GO:0005886">
    <property type="term" value="C:plasma membrane"/>
    <property type="evidence" value="ECO:0007669"/>
    <property type="project" value="TreeGrafter"/>
</dbReference>